<keyword evidence="1" id="KW-0472">Membrane</keyword>
<keyword evidence="3" id="KW-1185">Reference proteome</keyword>
<keyword evidence="1" id="KW-1133">Transmembrane helix</keyword>
<dbReference type="Proteomes" id="UP001597168">
    <property type="component" value="Unassembled WGS sequence"/>
</dbReference>
<feature type="transmembrane region" description="Helical" evidence="1">
    <location>
        <begin position="64"/>
        <end position="84"/>
    </location>
</feature>
<reference evidence="3" key="1">
    <citation type="journal article" date="2019" name="Int. J. Syst. Evol. Microbiol.">
        <title>The Global Catalogue of Microorganisms (GCM) 10K type strain sequencing project: providing services to taxonomists for standard genome sequencing and annotation.</title>
        <authorList>
            <consortium name="The Broad Institute Genomics Platform"/>
            <consortium name="The Broad Institute Genome Sequencing Center for Infectious Disease"/>
            <person name="Wu L."/>
            <person name="Ma J."/>
        </authorList>
    </citation>
    <scope>NUCLEOTIDE SEQUENCE [LARGE SCALE GENOMIC DNA]</scope>
    <source>
        <strain evidence="3">CCUG 60214</strain>
    </source>
</reference>
<keyword evidence="1" id="KW-0812">Transmembrane</keyword>
<organism evidence="2 3">
    <name type="scientific">Saccharothrix hoggarensis</name>
    <dbReference type="NCBI Taxonomy" id="913853"/>
    <lineage>
        <taxon>Bacteria</taxon>
        <taxon>Bacillati</taxon>
        <taxon>Actinomycetota</taxon>
        <taxon>Actinomycetes</taxon>
        <taxon>Pseudonocardiales</taxon>
        <taxon>Pseudonocardiaceae</taxon>
        <taxon>Saccharothrix</taxon>
    </lineage>
</organism>
<evidence type="ECO:0000313" key="3">
    <source>
        <dbReference type="Proteomes" id="UP001597168"/>
    </source>
</evidence>
<dbReference type="RefSeq" id="WP_380726572.1">
    <property type="nucleotide sequence ID" value="NZ_JBHTLK010000161.1"/>
</dbReference>
<name>A0ABW3R063_9PSEU</name>
<accession>A0ABW3R063</accession>
<proteinExistence type="predicted"/>
<protein>
    <submittedName>
        <fullName evidence="2">Uncharacterized protein</fullName>
    </submittedName>
</protein>
<evidence type="ECO:0000256" key="1">
    <source>
        <dbReference type="SAM" id="Phobius"/>
    </source>
</evidence>
<sequence length="104" mass="10413">MSTCGGGWRWDEAEAHGGVVAVGSARAGRPAAGAGVEALQHVDERGDTGRRGGFVGGRGHVPRLVWGFVVVHGVFGFLVCGAGVGESLSRGVDGVLVSAGFGLL</sequence>
<dbReference type="EMBL" id="JBHTLK010000161">
    <property type="protein sequence ID" value="MFD1150461.1"/>
    <property type="molecule type" value="Genomic_DNA"/>
</dbReference>
<comment type="caution">
    <text evidence="2">The sequence shown here is derived from an EMBL/GenBank/DDBJ whole genome shotgun (WGS) entry which is preliminary data.</text>
</comment>
<gene>
    <name evidence="2" type="ORF">ACFQ3T_25280</name>
</gene>
<evidence type="ECO:0000313" key="2">
    <source>
        <dbReference type="EMBL" id="MFD1150461.1"/>
    </source>
</evidence>